<evidence type="ECO:0000256" key="1">
    <source>
        <dbReference type="SAM" id="MobiDB-lite"/>
    </source>
</evidence>
<organism evidence="3 4">
    <name type="scientific">Hyphomicrobium denitrificans 1NES1</name>
    <dbReference type="NCBI Taxonomy" id="670307"/>
    <lineage>
        <taxon>Bacteria</taxon>
        <taxon>Pseudomonadati</taxon>
        <taxon>Pseudomonadota</taxon>
        <taxon>Alphaproteobacteria</taxon>
        <taxon>Hyphomicrobiales</taxon>
        <taxon>Hyphomicrobiaceae</taxon>
        <taxon>Hyphomicrobium</taxon>
    </lineage>
</organism>
<feature type="signal peptide" evidence="2">
    <location>
        <begin position="1"/>
        <end position="21"/>
    </location>
</feature>
<sequence length="204" mass="21219">MTKTTLALAAALLAGTTLTSAANAGGIRVGFGFPLGSFIAHSNQSYAGGYDRNCAKERRARRTYHAEATPVRKIKRPRKIDVASVKPVSTSAVKTAKLEDKLASDPATTTDIAKTSDVTTGSTTAESPAPTATATTTTPATTTPATTTTDTAKTDTIKPDKVATADKTPTDEKIDVKKATSEAKQICRRYSAAIAGLVDVPCNE</sequence>
<keyword evidence="4" id="KW-1185">Reference proteome</keyword>
<feature type="compositionally biased region" description="Low complexity" evidence="1">
    <location>
        <begin position="119"/>
        <end position="151"/>
    </location>
</feature>
<evidence type="ECO:0000256" key="2">
    <source>
        <dbReference type="SAM" id="SignalP"/>
    </source>
</evidence>
<dbReference type="HOGENOM" id="CLU_1501549_0_0_5"/>
<feature type="region of interest" description="Disordered" evidence="1">
    <location>
        <begin position="113"/>
        <end position="169"/>
    </location>
</feature>
<dbReference type="KEGG" id="hdt:HYPDE_28683"/>
<protein>
    <submittedName>
        <fullName evidence="3">Uncharacterized protein</fullName>
    </submittedName>
</protein>
<dbReference type="Proteomes" id="UP000005952">
    <property type="component" value="Chromosome"/>
</dbReference>
<reference evidence="3 4" key="1">
    <citation type="journal article" date="2013" name="Genome Announc.">
        <title>Genome sequences for three denitrifying bacterial strains isolated from a uranium- and nitrate-contaminated subsurface environment.</title>
        <authorList>
            <person name="Venkatramanan R."/>
            <person name="Prakash O."/>
            <person name="Woyke T."/>
            <person name="Chain P."/>
            <person name="Goodwin L.A."/>
            <person name="Watson D."/>
            <person name="Brooks S."/>
            <person name="Kostka J.E."/>
            <person name="Green S.J."/>
        </authorList>
    </citation>
    <scope>NUCLEOTIDE SEQUENCE [LARGE SCALE GENOMIC DNA]</scope>
    <source>
        <strain evidence="3 4">1NES1</strain>
    </source>
</reference>
<evidence type="ECO:0000313" key="4">
    <source>
        <dbReference type="Proteomes" id="UP000005952"/>
    </source>
</evidence>
<feature type="compositionally biased region" description="Basic and acidic residues" evidence="1">
    <location>
        <begin position="152"/>
        <end position="169"/>
    </location>
</feature>
<dbReference type="STRING" id="670307.HYPDE_28683"/>
<dbReference type="AlphaFoldDB" id="N0BA51"/>
<dbReference type="RefSeq" id="WP_015597453.1">
    <property type="nucleotide sequence ID" value="NC_021172.1"/>
</dbReference>
<accession>N0BA51</accession>
<feature type="chain" id="PRO_5004105230" evidence="2">
    <location>
        <begin position="22"/>
        <end position="204"/>
    </location>
</feature>
<dbReference type="OrthoDB" id="7933603at2"/>
<name>N0BA51_9HYPH</name>
<proteinExistence type="predicted"/>
<gene>
    <name evidence="3" type="ORF">HYPDE_28683</name>
</gene>
<dbReference type="EMBL" id="CP005587">
    <property type="protein sequence ID" value="AGK57416.1"/>
    <property type="molecule type" value="Genomic_DNA"/>
</dbReference>
<evidence type="ECO:0000313" key="3">
    <source>
        <dbReference type="EMBL" id="AGK57416.1"/>
    </source>
</evidence>
<keyword evidence="2" id="KW-0732">Signal</keyword>